<dbReference type="InterPro" id="IPR027417">
    <property type="entry name" value="P-loop_NTPase"/>
</dbReference>
<evidence type="ECO:0000313" key="1">
    <source>
        <dbReference type="EMBL" id="PIY96104.1"/>
    </source>
</evidence>
<dbReference type="EMBL" id="PFMD01000058">
    <property type="protein sequence ID" value="PIY96104.1"/>
    <property type="molecule type" value="Genomic_DNA"/>
</dbReference>
<accession>A0A2M7RHA7</accession>
<dbReference type="AlphaFoldDB" id="A0A2M7RHA7"/>
<dbReference type="SUPFAM" id="SSF52540">
    <property type="entry name" value="P-loop containing nucleoside triphosphate hydrolases"/>
    <property type="match status" value="1"/>
</dbReference>
<sequence length="176" mass="20461">MGKTDKKVLILTGPGSSGKTAIADLLVKRCDFVKIDGDNLDTEFFPRGGQWFPENFEKLKRAHQKIFKEVRKTFNNGENNVVLDYIIFGNYLEFFQMFKKEFGDKLEIKVLFPTKEEMIKRDKERECWTTGIDRISAVSAELEAIKDVIGRDNFIDTTGQTLNDTFERHFSHYFRG</sequence>
<dbReference type="Proteomes" id="UP000230779">
    <property type="component" value="Unassembled WGS sequence"/>
</dbReference>
<dbReference type="Gene3D" id="3.40.50.300">
    <property type="entry name" value="P-loop containing nucleotide triphosphate hydrolases"/>
    <property type="match status" value="1"/>
</dbReference>
<name>A0A2M7RHA7_9BACT</name>
<reference evidence="1 2" key="1">
    <citation type="submission" date="2017-09" db="EMBL/GenBank/DDBJ databases">
        <title>Depth-based differentiation of microbial function through sediment-hosted aquifers and enrichment of novel symbionts in the deep terrestrial subsurface.</title>
        <authorList>
            <person name="Probst A.J."/>
            <person name="Ladd B."/>
            <person name="Jarett J.K."/>
            <person name="Geller-Mcgrath D.E."/>
            <person name="Sieber C.M."/>
            <person name="Emerson J.B."/>
            <person name="Anantharaman K."/>
            <person name="Thomas B.C."/>
            <person name="Malmstrom R."/>
            <person name="Stieglmeier M."/>
            <person name="Klingl A."/>
            <person name="Woyke T."/>
            <person name="Ryan C.M."/>
            <person name="Banfield J.F."/>
        </authorList>
    </citation>
    <scope>NUCLEOTIDE SEQUENCE [LARGE SCALE GENOMIC DNA]</scope>
    <source>
        <strain evidence="1">CG_4_10_14_0_8_um_filter_42_10</strain>
    </source>
</reference>
<gene>
    <name evidence="1" type="ORF">COY66_05110</name>
</gene>
<protein>
    <submittedName>
        <fullName evidence="1">Uncharacterized protein</fullName>
    </submittedName>
</protein>
<evidence type="ECO:0000313" key="2">
    <source>
        <dbReference type="Proteomes" id="UP000230779"/>
    </source>
</evidence>
<proteinExistence type="predicted"/>
<organism evidence="1 2">
    <name type="scientific">Candidatus Kerfeldbacteria bacterium CG_4_10_14_0_8_um_filter_42_10</name>
    <dbReference type="NCBI Taxonomy" id="2014248"/>
    <lineage>
        <taxon>Bacteria</taxon>
        <taxon>Candidatus Kerfeldiibacteriota</taxon>
    </lineage>
</organism>
<comment type="caution">
    <text evidence="1">The sequence shown here is derived from an EMBL/GenBank/DDBJ whole genome shotgun (WGS) entry which is preliminary data.</text>
</comment>